<feature type="compositionally biased region" description="Basic and acidic residues" evidence="1">
    <location>
        <begin position="228"/>
        <end position="245"/>
    </location>
</feature>
<feature type="region of interest" description="Disordered" evidence="1">
    <location>
        <begin position="113"/>
        <end position="302"/>
    </location>
</feature>
<feature type="compositionally biased region" description="Polar residues" evidence="1">
    <location>
        <begin position="131"/>
        <end position="146"/>
    </location>
</feature>
<dbReference type="EMBL" id="JAVRRT010000018">
    <property type="protein sequence ID" value="KAK5164858.1"/>
    <property type="molecule type" value="Genomic_DNA"/>
</dbReference>
<sequence>MPINIMRNPFRKQDENARPTTGGAERPVNGAATKPVDIKEKEGQPTEYKLSEINDSGVFVPPSPPERKSFWTTSSSRSTTTLSSAHRSVFNENEPFNISRESFDSYRRSFDISARSPVIQPTEQRPRASLDSRTFQQPAPRSSSSFHRPLQVPRTQKEEEGDLEEVALDEPKPAPQKKRGMLSRIMDSDSHSERPSSHDGTSKSSAWHHFGGRKRGQSGQGAELGSIPKREETPKPESQLKKENTPKPADAQEASEDVAKPATTQPTSTEAPSQPKPQTPQATAGAQKENSQAPVVTVNGVS</sequence>
<dbReference type="RefSeq" id="XP_064655054.1">
    <property type="nucleotide sequence ID" value="XM_064806749.1"/>
</dbReference>
<evidence type="ECO:0000313" key="3">
    <source>
        <dbReference type="Proteomes" id="UP001337655"/>
    </source>
</evidence>
<accession>A0AAV9NYV1</accession>
<reference evidence="2 3" key="1">
    <citation type="submission" date="2023-08" db="EMBL/GenBank/DDBJ databases">
        <title>Black Yeasts Isolated from many extreme environments.</title>
        <authorList>
            <person name="Coleine C."/>
            <person name="Stajich J.E."/>
            <person name="Selbmann L."/>
        </authorList>
    </citation>
    <scope>NUCLEOTIDE SEQUENCE [LARGE SCALE GENOMIC DNA]</scope>
    <source>
        <strain evidence="2 3">CCFEE 5935</strain>
    </source>
</reference>
<feature type="region of interest" description="Disordered" evidence="1">
    <location>
        <begin position="53"/>
        <end position="101"/>
    </location>
</feature>
<name>A0AAV9NYV1_9PEZI</name>
<proteinExistence type="predicted"/>
<feature type="compositionally biased region" description="Polar residues" evidence="1">
    <location>
        <begin position="90"/>
        <end position="100"/>
    </location>
</feature>
<keyword evidence="3" id="KW-1185">Reference proteome</keyword>
<dbReference type="AlphaFoldDB" id="A0AAV9NYV1"/>
<gene>
    <name evidence="2" type="ORF">LTR77_009522</name>
</gene>
<organism evidence="2 3">
    <name type="scientific">Saxophila tyrrhenica</name>
    <dbReference type="NCBI Taxonomy" id="1690608"/>
    <lineage>
        <taxon>Eukaryota</taxon>
        <taxon>Fungi</taxon>
        <taxon>Dikarya</taxon>
        <taxon>Ascomycota</taxon>
        <taxon>Pezizomycotina</taxon>
        <taxon>Dothideomycetes</taxon>
        <taxon>Dothideomycetidae</taxon>
        <taxon>Mycosphaerellales</taxon>
        <taxon>Extremaceae</taxon>
        <taxon>Saxophila</taxon>
    </lineage>
</organism>
<protein>
    <submittedName>
        <fullName evidence="2">Uncharacterized protein</fullName>
    </submittedName>
</protein>
<feature type="compositionally biased region" description="Polar residues" evidence="1">
    <location>
        <begin position="262"/>
        <end position="272"/>
    </location>
</feature>
<feature type="region of interest" description="Disordered" evidence="1">
    <location>
        <begin position="1"/>
        <end position="35"/>
    </location>
</feature>
<evidence type="ECO:0000256" key="1">
    <source>
        <dbReference type="SAM" id="MobiDB-lite"/>
    </source>
</evidence>
<feature type="compositionally biased region" description="Polar residues" evidence="1">
    <location>
        <begin position="279"/>
        <end position="302"/>
    </location>
</feature>
<comment type="caution">
    <text evidence="2">The sequence shown here is derived from an EMBL/GenBank/DDBJ whole genome shotgun (WGS) entry which is preliminary data.</text>
</comment>
<feature type="compositionally biased region" description="Basic and acidic residues" evidence="1">
    <location>
        <begin position="186"/>
        <end position="201"/>
    </location>
</feature>
<dbReference type="GeneID" id="89930853"/>
<feature type="compositionally biased region" description="Acidic residues" evidence="1">
    <location>
        <begin position="159"/>
        <end position="168"/>
    </location>
</feature>
<evidence type="ECO:0000313" key="2">
    <source>
        <dbReference type="EMBL" id="KAK5164858.1"/>
    </source>
</evidence>
<feature type="compositionally biased region" description="Low complexity" evidence="1">
    <location>
        <begin position="72"/>
        <end position="84"/>
    </location>
</feature>
<dbReference type="Proteomes" id="UP001337655">
    <property type="component" value="Unassembled WGS sequence"/>
</dbReference>